<evidence type="ECO:0000313" key="2">
    <source>
        <dbReference type="EMBL" id="GAI23675.1"/>
    </source>
</evidence>
<dbReference type="SUPFAM" id="SSF51338">
    <property type="entry name" value="Composite domain of metallo-dependent hydrolases"/>
    <property type="match status" value="1"/>
</dbReference>
<name>X1N9Z9_9ZZZZ</name>
<dbReference type="Pfam" id="PF07969">
    <property type="entry name" value="Amidohydro_3"/>
    <property type="match status" value="1"/>
</dbReference>
<dbReference type="InterPro" id="IPR013108">
    <property type="entry name" value="Amidohydro_3"/>
</dbReference>
<feature type="domain" description="Amidohydrolase 3" evidence="1">
    <location>
        <begin position="1"/>
        <end position="60"/>
    </location>
</feature>
<gene>
    <name evidence="2" type="ORF">S06H3_25729</name>
</gene>
<protein>
    <recommendedName>
        <fullName evidence="1">Amidohydrolase 3 domain-containing protein</fullName>
    </recommendedName>
</protein>
<accession>X1N9Z9</accession>
<sequence length="66" mass="7284">MSLEDAVKLFSANPATFYKLNQKGEIKVGKDADLVLLDKEYILIDSFAMGRITMVNGKIIAKGTFT</sequence>
<organism evidence="2">
    <name type="scientific">marine sediment metagenome</name>
    <dbReference type="NCBI Taxonomy" id="412755"/>
    <lineage>
        <taxon>unclassified sequences</taxon>
        <taxon>metagenomes</taxon>
        <taxon>ecological metagenomes</taxon>
    </lineage>
</organism>
<dbReference type="AlphaFoldDB" id="X1N9Z9"/>
<reference evidence="2" key="1">
    <citation type="journal article" date="2014" name="Front. Microbiol.">
        <title>High frequency of phylogenetically diverse reductive dehalogenase-homologous genes in deep subseafloor sedimentary metagenomes.</title>
        <authorList>
            <person name="Kawai M."/>
            <person name="Futagami T."/>
            <person name="Toyoda A."/>
            <person name="Takaki Y."/>
            <person name="Nishi S."/>
            <person name="Hori S."/>
            <person name="Arai W."/>
            <person name="Tsubouchi T."/>
            <person name="Morono Y."/>
            <person name="Uchiyama I."/>
            <person name="Ito T."/>
            <person name="Fujiyama A."/>
            <person name="Inagaki F."/>
            <person name="Takami H."/>
        </authorList>
    </citation>
    <scope>NUCLEOTIDE SEQUENCE</scope>
    <source>
        <strain evidence="2">Expedition CK06-06</strain>
    </source>
</reference>
<dbReference type="GO" id="GO:0016810">
    <property type="term" value="F:hydrolase activity, acting on carbon-nitrogen (but not peptide) bonds"/>
    <property type="evidence" value="ECO:0007669"/>
    <property type="project" value="InterPro"/>
</dbReference>
<dbReference type="EMBL" id="BARV01014826">
    <property type="protein sequence ID" value="GAI23675.1"/>
    <property type="molecule type" value="Genomic_DNA"/>
</dbReference>
<evidence type="ECO:0000259" key="1">
    <source>
        <dbReference type="Pfam" id="PF07969"/>
    </source>
</evidence>
<dbReference type="Gene3D" id="2.30.40.10">
    <property type="entry name" value="Urease, subunit C, domain 1"/>
    <property type="match status" value="1"/>
</dbReference>
<comment type="caution">
    <text evidence="2">The sequence shown here is derived from an EMBL/GenBank/DDBJ whole genome shotgun (WGS) entry which is preliminary data.</text>
</comment>
<dbReference type="InterPro" id="IPR011059">
    <property type="entry name" value="Metal-dep_hydrolase_composite"/>
</dbReference>
<proteinExistence type="predicted"/>